<protein>
    <submittedName>
        <fullName evidence="1">Uncharacterized protein</fullName>
    </submittedName>
</protein>
<sequence>MDISHVTISMESDWIPAGELLRLLNCAESERSGVSVTADTPEHRGLDPAMAVALVSGAVTLLTPIVTEFAKRVFAAEPDATVAVERPDDTVVLLAALPEDVRGRLIADALEAGARRIRIGLDAAED</sequence>
<dbReference type="Proteomes" id="UP000255467">
    <property type="component" value="Unassembled WGS sequence"/>
</dbReference>
<evidence type="ECO:0000313" key="2">
    <source>
        <dbReference type="Proteomes" id="UP000255467"/>
    </source>
</evidence>
<dbReference type="AlphaFoldDB" id="A0A379JHI0"/>
<name>A0A379JHI0_9NOCA</name>
<proteinExistence type="predicted"/>
<evidence type="ECO:0000313" key="1">
    <source>
        <dbReference type="EMBL" id="SUD47968.1"/>
    </source>
</evidence>
<gene>
    <name evidence="1" type="ORF">NCTC1934_05294</name>
</gene>
<dbReference type="EMBL" id="UGRY01000004">
    <property type="protein sequence ID" value="SUD47968.1"/>
    <property type="molecule type" value="Genomic_DNA"/>
</dbReference>
<organism evidence="1 2">
    <name type="scientific">Nocardia otitidiscaviarum</name>
    <dbReference type="NCBI Taxonomy" id="1823"/>
    <lineage>
        <taxon>Bacteria</taxon>
        <taxon>Bacillati</taxon>
        <taxon>Actinomycetota</taxon>
        <taxon>Actinomycetes</taxon>
        <taxon>Mycobacteriales</taxon>
        <taxon>Nocardiaceae</taxon>
        <taxon>Nocardia</taxon>
    </lineage>
</organism>
<accession>A0A379JHI0</accession>
<keyword evidence="2" id="KW-1185">Reference proteome</keyword>
<reference evidence="1 2" key="1">
    <citation type="submission" date="2018-06" db="EMBL/GenBank/DDBJ databases">
        <authorList>
            <consortium name="Pathogen Informatics"/>
            <person name="Doyle S."/>
        </authorList>
    </citation>
    <scope>NUCLEOTIDE SEQUENCE [LARGE SCALE GENOMIC DNA]</scope>
    <source>
        <strain evidence="1 2">NCTC1934</strain>
    </source>
</reference>